<evidence type="ECO:0000256" key="9">
    <source>
        <dbReference type="SAM" id="SignalP"/>
    </source>
</evidence>
<dbReference type="InterPro" id="IPR050751">
    <property type="entry name" value="ECM_structural_protein"/>
</dbReference>
<feature type="signal peptide" evidence="9">
    <location>
        <begin position="1"/>
        <end position="27"/>
    </location>
</feature>
<dbReference type="GO" id="GO:0005509">
    <property type="term" value="F:calcium ion binding"/>
    <property type="evidence" value="ECO:0007669"/>
    <property type="project" value="InterPro"/>
</dbReference>
<feature type="disulfide bond" evidence="8">
    <location>
        <begin position="107"/>
        <end position="134"/>
    </location>
</feature>
<dbReference type="SUPFAM" id="SSF57535">
    <property type="entry name" value="Complement control module/SCR domain"/>
    <property type="match status" value="1"/>
</dbReference>
<keyword evidence="5 8" id="KW-1015">Disulfide bond</keyword>
<dbReference type="SUPFAM" id="SSF57196">
    <property type="entry name" value="EGF/Laminin"/>
    <property type="match status" value="1"/>
</dbReference>
<dbReference type="InterPro" id="IPR035976">
    <property type="entry name" value="Sushi/SCR/CCP_sf"/>
</dbReference>
<name>A0A315VB21_GAMAF</name>
<feature type="domain" description="EGF-like" evidence="10">
    <location>
        <begin position="136"/>
        <end position="181"/>
    </location>
</feature>
<dbReference type="InterPro" id="IPR000742">
    <property type="entry name" value="EGF"/>
</dbReference>
<gene>
    <name evidence="12" type="ORF">CCH79_00016612</name>
</gene>
<dbReference type="PROSITE" id="PS50923">
    <property type="entry name" value="SUSHI"/>
    <property type="match status" value="1"/>
</dbReference>
<evidence type="ECO:0000256" key="6">
    <source>
        <dbReference type="ARBA" id="ARBA00023180"/>
    </source>
</evidence>
<keyword evidence="2 7" id="KW-0245">EGF-like domain</keyword>
<dbReference type="Proteomes" id="UP000250572">
    <property type="component" value="Unassembled WGS sequence"/>
</dbReference>
<evidence type="ECO:0000313" key="13">
    <source>
        <dbReference type="Proteomes" id="UP000250572"/>
    </source>
</evidence>
<dbReference type="PROSITE" id="PS00010">
    <property type="entry name" value="ASX_HYDROXYL"/>
    <property type="match status" value="1"/>
</dbReference>
<dbReference type="AlphaFoldDB" id="A0A315VB21"/>
<dbReference type="Pfam" id="PF00084">
    <property type="entry name" value="Sushi"/>
    <property type="match status" value="1"/>
</dbReference>
<dbReference type="PROSITE" id="PS01186">
    <property type="entry name" value="EGF_2"/>
    <property type="match status" value="1"/>
</dbReference>
<dbReference type="PROSITE" id="PS01187">
    <property type="entry name" value="EGF_CA"/>
    <property type="match status" value="1"/>
</dbReference>
<evidence type="ECO:0000259" key="10">
    <source>
        <dbReference type="PROSITE" id="PS50026"/>
    </source>
</evidence>
<dbReference type="FunFam" id="2.10.25.10:FF:000010">
    <property type="entry name" value="Pro-epidermal growth factor"/>
    <property type="match status" value="1"/>
</dbReference>
<dbReference type="InterPro" id="IPR049883">
    <property type="entry name" value="NOTCH1_EGF-like"/>
</dbReference>
<keyword evidence="4" id="KW-0472">Membrane</keyword>
<dbReference type="InterPro" id="IPR001881">
    <property type="entry name" value="EGF-like_Ca-bd_dom"/>
</dbReference>
<dbReference type="PANTHER" id="PTHR24034">
    <property type="entry name" value="EGF-LIKE DOMAIN-CONTAINING PROTEIN"/>
    <property type="match status" value="1"/>
</dbReference>
<proteinExistence type="predicted"/>
<dbReference type="Gene3D" id="2.10.25.10">
    <property type="entry name" value="Laminin"/>
    <property type="match status" value="2"/>
</dbReference>
<dbReference type="Pfam" id="PF14670">
    <property type="entry name" value="FXa_inhibition"/>
    <property type="match status" value="1"/>
</dbReference>
<dbReference type="GO" id="GO:0016020">
    <property type="term" value="C:membrane"/>
    <property type="evidence" value="ECO:0007669"/>
    <property type="project" value="UniProtKB-SubCell"/>
</dbReference>
<comment type="caution">
    <text evidence="7">Lacks conserved residue(s) required for the propagation of feature annotation.</text>
</comment>
<keyword evidence="8" id="KW-0768">Sushi</keyword>
<comment type="subcellular location">
    <subcellularLocation>
        <location evidence="1">Membrane</location>
    </subcellularLocation>
</comment>
<dbReference type="PANTHER" id="PTHR24034:SF197">
    <property type="entry name" value="FIBULIN-7-LIKE"/>
    <property type="match status" value="1"/>
</dbReference>
<evidence type="ECO:0000256" key="5">
    <source>
        <dbReference type="ARBA" id="ARBA00023157"/>
    </source>
</evidence>
<evidence type="ECO:0000313" key="12">
    <source>
        <dbReference type="EMBL" id="PWA19936.1"/>
    </source>
</evidence>
<dbReference type="Gene3D" id="2.10.70.10">
    <property type="entry name" value="Complement Module, domain 1"/>
    <property type="match status" value="1"/>
</dbReference>
<keyword evidence="6" id="KW-0325">Glycoprotein</keyword>
<dbReference type="CDD" id="cd00033">
    <property type="entry name" value="CCP"/>
    <property type="match status" value="1"/>
</dbReference>
<evidence type="ECO:0000256" key="3">
    <source>
        <dbReference type="ARBA" id="ARBA00022737"/>
    </source>
</evidence>
<dbReference type="SMART" id="SM00181">
    <property type="entry name" value="EGF"/>
    <property type="match status" value="1"/>
</dbReference>
<dbReference type="FunFam" id="2.10.70.10:FF:000011">
    <property type="entry name" value="CUB and sushi domain-containing protein 3 isoform A"/>
    <property type="match status" value="1"/>
</dbReference>
<dbReference type="InterPro" id="IPR018097">
    <property type="entry name" value="EGF_Ca-bd_CS"/>
</dbReference>
<dbReference type="SMART" id="SM00032">
    <property type="entry name" value="CCP"/>
    <property type="match status" value="1"/>
</dbReference>
<dbReference type="InterPro" id="IPR000152">
    <property type="entry name" value="EGF-type_Asp/Asn_hydroxyl_site"/>
</dbReference>
<dbReference type="PROSITE" id="PS50026">
    <property type="entry name" value="EGF_3"/>
    <property type="match status" value="1"/>
</dbReference>
<reference evidence="12 13" key="1">
    <citation type="journal article" date="2018" name="G3 (Bethesda)">
        <title>A High-Quality Reference Genome for the Invasive Mosquitofish Gambusia affinis Using a Chicago Library.</title>
        <authorList>
            <person name="Hoffberg S.L."/>
            <person name="Troendle N.J."/>
            <person name="Glenn T.C."/>
            <person name="Mahmud O."/>
            <person name="Louha S."/>
            <person name="Chalopin D."/>
            <person name="Bennetzen J.L."/>
            <person name="Mauricio R."/>
        </authorList>
    </citation>
    <scope>NUCLEOTIDE SEQUENCE [LARGE SCALE GENOMIC DNA]</scope>
    <source>
        <strain evidence="12">NE01/NJP1002.9</strain>
        <tissue evidence="12">Muscle</tissue>
    </source>
</reference>
<evidence type="ECO:0000256" key="8">
    <source>
        <dbReference type="PROSITE-ProRule" id="PRU00302"/>
    </source>
</evidence>
<evidence type="ECO:0008006" key="14">
    <source>
        <dbReference type="Google" id="ProtNLM"/>
    </source>
</evidence>
<dbReference type="EMBL" id="NHOQ01002041">
    <property type="protein sequence ID" value="PWA19936.1"/>
    <property type="molecule type" value="Genomic_DNA"/>
</dbReference>
<evidence type="ECO:0000256" key="1">
    <source>
        <dbReference type="ARBA" id="ARBA00004370"/>
    </source>
</evidence>
<keyword evidence="9" id="KW-0732">Signal</keyword>
<feature type="chain" id="PRO_5016402909" description="Sushi domain-containing protein" evidence="9">
    <location>
        <begin position="28"/>
        <end position="227"/>
    </location>
</feature>
<dbReference type="SMART" id="SM00179">
    <property type="entry name" value="EGF_CA"/>
    <property type="match status" value="2"/>
</dbReference>
<evidence type="ECO:0000256" key="7">
    <source>
        <dbReference type="PROSITE-ProRule" id="PRU00076"/>
    </source>
</evidence>
<feature type="domain" description="Sushi" evidence="11">
    <location>
        <begin position="79"/>
        <end position="136"/>
    </location>
</feature>
<accession>A0A315VB21</accession>
<evidence type="ECO:0000256" key="2">
    <source>
        <dbReference type="ARBA" id="ARBA00022536"/>
    </source>
</evidence>
<organism evidence="12 13">
    <name type="scientific">Gambusia affinis</name>
    <name type="common">Western mosquitofish</name>
    <name type="synonym">Heterandria affinis</name>
    <dbReference type="NCBI Taxonomy" id="33528"/>
    <lineage>
        <taxon>Eukaryota</taxon>
        <taxon>Metazoa</taxon>
        <taxon>Chordata</taxon>
        <taxon>Craniata</taxon>
        <taxon>Vertebrata</taxon>
        <taxon>Euteleostomi</taxon>
        <taxon>Actinopterygii</taxon>
        <taxon>Neopterygii</taxon>
        <taxon>Teleostei</taxon>
        <taxon>Neoteleostei</taxon>
        <taxon>Acanthomorphata</taxon>
        <taxon>Ovalentaria</taxon>
        <taxon>Atherinomorphae</taxon>
        <taxon>Cyprinodontiformes</taxon>
        <taxon>Poeciliidae</taxon>
        <taxon>Poeciliinae</taxon>
        <taxon>Gambusia</taxon>
    </lineage>
</organism>
<sequence length="227" mass="25578">MEFVLSMKVVQVMVLMMSLHHFRLLSAQECPSTHDLLNSLRQVEKMLALHETSYQQGLRSLRKKINTLHNSTMAFFKMASCPKPDPPANGRRLGRVFAMGHEVHFLCKPGYELIGPRTRVCLESLKWSGQQPMCRNIDECHLFPLAQPGRLCIHQCVNTPGSFHCVCPPGYSLSRDGRSCTDTDECENLSHNCTADRLCVNTFGGFQCVTVKCPKTKNATYIKTSPM</sequence>
<evidence type="ECO:0000259" key="11">
    <source>
        <dbReference type="PROSITE" id="PS50923"/>
    </source>
</evidence>
<evidence type="ECO:0000256" key="4">
    <source>
        <dbReference type="ARBA" id="ARBA00023136"/>
    </source>
</evidence>
<keyword evidence="13" id="KW-1185">Reference proteome</keyword>
<protein>
    <recommendedName>
        <fullName evidence="14">Sushi domain-containing protein</fullName>
    </recommendedName>
</protein>
<keyword evidence="3" id="KW-0677">Repeat</keyword>
<dbReference type="InterPro" id="IPR000436">
    <property type="entry name" value="Sushi_SCR_CCP_dom"/>
</dbReference>
<comment type="caution">
    <text evidence="12">The sequence shown here is derived from an EMBL/GenBank/DDBJ whole genome shotgun (WGS) entry which is preliminary data.</text>
</comment>
<dbReference type="Pfam" id="PF07645">
    <property type="entry name" value="EGF_CA"/>
    <property type="match status" value="1"/>
</dbReference>
<dbReference type="CDD" id="cd00054">
    <property type="entry name" value="EGF_CA"/>
    <property type="match status" value="1"/>
</dbReference>